<feature type="transmembrane region" description="Helical" evidence="7">
    <location>
        <begin position="66"/>
        <end position="89"/>
    </location>
</feature>
<accession>X0UZN1</accession>
<dbReference type="InterPro" id="IPR001915">
    <property type="entry name" value="Peptidase_M48"/>
</dbReference>
<sequence length="161" mass="18281">MFDTLIGKHTVGELVSILAHEIGHYKKKHILKSMLASILTTGLMFFILSLFINNRGLFEAFRMQDLSIYASIIFFGFLYAPIETIISLVKNCLSRKYEYSADEYAAETYGKPESMIAALKKLSVDNLSNLTPHPVKVFLSYSHPPVLQRIQALQEMELPPH</sequence>
<evidence type="ECO:0000259" key="8">
    <source>
        <dbReference type="Pfam" id="PF01435"/>
    </source>
</evidence>
<gene>
    <name evidence="9" type="ORF">S01H1_21316</name>
</gene>
<comment type="caution">
    <text evidence="9">The sequence shown here is derived from an EMBL/GenBank/DDBJ whole genome shotgun (WGS) entry which is preliminary data.</text>
</comment>
<keyword evidence="6" id="KW-0482">Metalloprotease</keyword>
<reference evidence="9" key="1">
    <citation type="journal article" date="2014" name="Front. Microbiol.">
        <title>High frequency of phylogenetically diverse reductive dehalogenase-homologous genes in deep subseafloor sedimentary metagenomes.</title>
        <authorList>
            <person name="Kawai M."/>
            <person name="Futagami T."/>
            <person name="Toyoda A."/>
            <person name="Takaki Y."/>
            <person name="Nishi S."/>
            <person name="Hori S."/>
            <person name="Arai W."/>
            <person name="Tsubouchi T."/>
            <person name="Morono Y."/>
            <person name="Uchiyama I."/>
            <person name="Ito T."/>
            <person name="Fujiyama A."/>
            <person name="Inagaki F."/>
            <person name="Takami H."/>
        </authorList>
    </citation>
    <scope>NUCLEOTIDE SEQUENCE</scope>
    <source>
        <strain evidence="9">Expedition CK06-06</strain>
    </source>
</reference>
<evidence type="ECO:0000256" key="5">
    <source>
        <dbReference type="ARBA" id="ARBA00022833"/>
    </source>
</evidence>
<comment type="cofactor">
    <cofactor evidence="1">
        <name>Zn(2+)</name>
        <dbReference type="ChEBI" id="CHEBI:29105"/>
    </cofactor>
</comment>
<keyword evidence="7" id="KW-0472">Membrane</keyword>
<evidence type="ECO:0000313" key="9">
    <source>
        <dbReference type="EMBL" id="GAF93875.1"/>
    </source>
</evidence>
<evidence type="ECO:0000256" key="3">
    <source>
        <dbReference type="ARBA" id="ARBA00022723"/>
    </source>
</evidence>
<dbReference type="GO" id="GO:0006508">
    <property type="term" value="P:proteolysis"/>
    <property type="evidence" value="ECO:0007669"/>
    <property type="project" value="UniProtKB-KW"/>
</dbReference>
<keyword evidence="7" id="KW-0812">Transmembrane</keyword>
<dbReference type="PANTHER" id="PTHR10120">
    <property type="entry name" value="CAAX PRENYL PROTEASE 1"/>
    <property type="match status" value="1"/>
</dbReference>
<evidence type="ECO:0000256" key="2">
    <source>
        <dbReference type="ARBA" id="ARBA00022670"/>
    </source>
</evidence>
<evidence type="ECO:0000256" key="7">
    <source>
        <dbReference type="SAM" id="Phobius"/>
    </source>
</evidence>
<organism evidence="9">
    <name type="scientific">marine sediment metagenome</name>
    <dbReference type="NCBI Taxonomy" id="412755"/>
    <lineage>
        <taxon>unclassified sequences</taxon>
        <taxon>metagenomes</taxon>
        <taxon>ecological metagenomes</taxon>
    </lineage>
</organism>
<dbReference type="EMBL" id="BARS01011802">
    <property type="protein sequence ID" value="GAF93875.1"/>
    <property type="molecule type" value="Genomic_DNA"/>
</dbReference>
<feature type="transmembrane region" description="Helical" evidence="7">
    <location>
        <begin position="34"/>
        <end position="54"/>
    </location>
</feature>
<evidence type="ECO:0000256" key="1">
    <source>
        <dbReference type="ARBA" id="ARBA00001947"/>
    </source>
</evidence>
<dbReference type="AlphaFoldDB" id="X0UZN1"/>
<keyword evidence="3" id="KW-0479">Metal-binding</keyword>
<proteinExistence type="predicted"/>
<keyword evidence="5" id="KW-0862">Zinc</keyword>
<keyword evidence="7" id="KW-1133">Transmembrane helix</keyword>
<protein>
    <recommendedName>
        <fullName evidence="8">Peptidase M48 domain-containing protein</fullName>
    </recommendedName>
</protein>
<dbReference type="GO" id="GO:0046872">
    <property type="term" value="F:metal ion binding"/>
    <property type="evidence" value="ECO:0007669"/>
    <property type="project" value="UniProtKB-KW"/>
</dbReference>
<keyword evidence="4" id="KW-0378">Hydrolase</keyword>
<evidence type="ECO:0000256" key="4">
    <source>
        <dbReference type="ARBA" id="ARBA00022801"/>
    </source>
</evidence>
<feature type="domain" description="Peptidase M48" evidence="8">
    <location>
        <begin position="1"/>
        <end position="156"/>
    </location>
</feature>
<evidence type="ECO:0000256" key="6">
    <source>
        <dbReference type="ARBA" id="ARBA00023049"/>
    </source>
</evidence>
<dbReference type="GO" id="GO:0004222">
    <property type="term" value="F:metalloendopeptidase activity"/>
    <property type="evidence" value="ECO:0007669"/>
    <property type="project" value="InterPro"/>
</dbReference>
<dbReference type="Pfam" id="PF01435">
    <property type="entry name" value="Peptidase_M48"/>
    <property type="match status" value="1"/>
</dbReference>
<keyword evidence="2" id="KW-0645">Protease</keyword>
<name>X0UZN1_9ZZZZ</name>